<dbReference type="GO" id="GO:0015833">
    <property type="term" value="P:peptide transport"/>
    <property type="evidence" value="ECO:0007669"/>
    <property type="project" value="TreeGrafter"/>
</dbReference>
<protein>
    <submittedName>
        <fullName evidence="5">Oligopeptide ABC transporter, periplasmic oligopeptide-binding protein OppA</fullName>
    </submittedName>
</protein>
<dbReference type="Gene3D" id="3.10.105.10">
    <property type="entry name" value="Dipeptide-binding Protein, Domain 3"/>
    <property type="match status" value="2"/>
</dbReference>
<dbReference type="KEGG" id="nag:AArcMg_1449"/>
<accession>A0A346PPL8</accession>
<proteinExistence type="inferred from homology"/>
<dbReference type="Proteomes" id="UP000258613">
    <property type="component" value="Chromosome"/>
</dbReference>
<keyword evidence="6" id="KW-1185">Reference proteome</keyword>
<evidence type="ECO:0000256" key="2">
    <source>
        <dbReference type="ARBA" id="ARBA00022448"/>
    </source>
</evidence>
<evidence type="ECO:0000259" key="4">
    <source>
        <dbReference type="Pfam" id="PF00496"/>
    </source>
</evidence>
<evidence type="ECO:0000256" key="3">
    <source>
        <dbReference type="ARBA" id="ARBA00022729"/>
    </source>
</evidence>
<dbReference type="EMBL" id="CP027033">
    <property type="protein sequence ID" value="AXR81463.1"/>
    <property type="molecule type" value="Genomic_DNA"/>
</dbReference>
<feature type="domain" description="Solute-binding protein family 5" evidence="4">
    <location>
        <begin position="262"/>
        <end position="586"/>
    </location>
</feature>
<dbReference type="InterPro" id="IPR039424">
    <property type="entry name" value="SBP_5"/>
</dbReference>
<comment type="similarity">
    <text evidence="1">Belongs to the bacterial solute-binding protein 5 family.</text>
</comment>
<reference evidence="6" key="1">
    <citation type="submission" date="2018-02" db="EMBL/GenBank/DDBJ databases">
        <title>Phenotypic and genomic properties of facultatively anaerobic sulfur-reducing natronoarchaea from hypersaline soda lakes.</title>
        <authorList>
            <person name="Sorokin D.Y."/>
            <person name="Kublanov I.V."/>
            <person name="Roman P."/>
            <person name="Sinninghe Damste J.S."/>
            <person name="Golyshin P.N."/>
            <person name="Rojo D."/>
            <person name="Ciordia S."/>
            <person name="Mena M.D.C."/>
            <person name="Ferrer M."/>
            <person name="Messina E."/>
            <person name="Smedile F."/>
            <person name="La Spada G."/>
            <person name="La Cono V."/>
            <person name="Yakimov M.M."/>
        </authorList>
    </citation>
    <scope>NUCLEOTIDE SEQUENCE [LARGE SCALE GENOMIC DNA]</scope>
    <source>
        <strain evidence="6">AArc-Mg</strain>
    </source>
</reference>
<dbReference type="Gene3D" id="3.40.190.10">
    <property type="entry name" value="Periplasmic binding protein-like II"/>
    <property type="match status" value="1"/>
</dbReference>
<keyword evidence="2" id="KW-0813">Transport</keyword>
<dbReference type="OrthoDB" id="194307at2157"/>
<dbReference type="SUPFAM" id="SSF53850">
    <property type="entry name" value="Periplasmic binding protein-like II"/>
    <property type="match status" value="2"/>
</dbReference>
<sequence length="590" mass="64987">MNGSVPDGGRDRLDTSRRAMLAAGGVGLTVATSGCVRQVRSAVNRDEIEQLSVTITTVPADGDRESIQLSRAIRSALEDVGIAVDIDMQAEEECRRTILVNHDFDLYVGRHPGDVDPDFLYESLHSRYADEAGWQNPFGFANTVVDDLLESQRDAGDDERETAIAETLEAVTAEQPFVSICVPEEYRLVRTDRFGGWEDGHLATRHGYLGLEAADDEAVIRAVHTDARVSKNLNPLSAEYREQGTIGSLVYDSLATIDADGEVSPWLAADWTIDDGTVDLELREECSFHDGEAVTAADVAFTYEFLADTTLGRREFSAPTPLYRGHVSAVEDVSYDDEDGRHLELRIEASEAVAERALLAPILPAHVWTERAAAATVPGVQIAEGTTEALVTDDVPPVGSGPYRFDDRSERDYVAFERFEDHFTLRDAVDLPEPAAGVRFQIDPRSTSAIELIESDDADVTSLPLESYVVDDVLEETGDDVDVHQSESWSFYHLGFNARRAPFSNPNFRRAVAQVLDKAWLVETVFDGHARPVAAPVSDEWLPEELEWDGADPVTPFLGTNGEVDFAAARDAFEEAGYRYADDGTLRVRR</sequence>
<dbReference type="CDD" id="cd00995">
    <property type="entry name" value="PBP2_NikA_DppA_OppA_like"/>
    <property type="match status" value="1"/>
</dbReference>
<name>A0A346PPL8_9EURY</name>
<dbReference type="Pfam" id="PF00496">
    <property type="entry name" value="SBP_bac_5"/>
    <property type="match status" value="1"/>
</dbReference>
<dbReference type="GO" id="GO:1904680">
    <property type="term" value="F:peptide transmembrane transporter activity"/>
    <property type="evidence" value="ECO:0007669"/>
    <property type="project" value="TreeGrafter"/>
</dbReference>
<dbReference type="PANTHER" id="PTHR30290">
    <property type="entry name" value="PERIPLASMIC BINDING COMPONENT OF ABC TRANSPORTER"/>
    <property type="match status" value="1"/>
</dbReference>
<evidence type="ECO:0000313" key="6">
    <source>
        <dbReference type="Proteomes" id="UP000258613"/>
    </source>
</evidence>
<keyword evidence="3" id="KW-0732">Signal</keyword>
<organism evidence="5 6">
    <name type="scientific">Natrarchaeobaculum sulfurireducens</name>
    <dbReference type="NCBI Taxonomy" id="2044521"/>
    <lineage>
        <taxon>Archaea</taxon>
        <taxon>Methanobacteriati</taxon>
        <taxon>Methanobacteriota</taxon>
        <taxon>Stenosarchaea group</taxon>
        <taxon>Halobacteria</taxon>
        <taxon>Halobacteriales</taxon>
        <taxon>Natrialbaceae</taxon>
        <taxon>Natrarchaeobaculum</taxon>
    </lineage>
</organism>
<dbReference type="InterPro" id="IPR000914">
    <property type="entry name" value="SBP_5_dom"/>
</dbReference>
<dbReference type="RefSeq" id="WP_117368128.1">
    <property type="nucleotide sequence ID" value="NZ_CP027033.1"/>
</dbReference>
<gene>
    <name evidence="5" type="ORF">AArcMg_1449</name>
</gene>
<dbReference type="GeneID" id="37641938"/>
<dbReference type="AlphaFoldDB" id="A0A346PPL8"/>
<evidence type="ECO:0000313" key="5">
    <source>
        <dbReference type="EMBL" id="AXR81463.1"/>
    </source>
</evidence>
<dbReference type="PANTHER" id="PTHR30290:SF9">
    <property type="entry name" value="OLIGOPEPTIDE-BINDING PROTEIN APPA"/>
    <property type="match status" value="1"/>
</dbReference>
<evidence type="ECO:0000256" key="1">
    <source>
        <dbReference type="ARBA" id="ARBA00005695"/>
    </source>
</evidence>